<dbReference type="SUPFAM" id="SSF109998">
    <property type="entry name" value="Triger factor/SurA peptide-binding domain-like"/>
    <property type="match status" value="1"/>
</dbReference>
<evidence type="ECO:0000256" key="7">
    <source>
        <dbReference type="ARBA" id="ARBA00023136"/>
    </source>
</evidence>
<dbReference type="PANTHER" id="PTHR47529">
    <property type="entry name" value="PEPTIDYL-PROLYL CIS-TRANS ISOMERASE D"/>
    <property type="match status" value="1"/>
</dbReference>
<dbReference type="Pfam" id="PF13145">
    <property type="entry name" value="Rotamase_2"/>
    <property type="match status" value="1"/>
</dbReference>
<dbReference type="SUPFAM" id="SSF54534">
    <property type="entry name" value="FKBP-like"/>
    <property type="match status" value="1"/>
</dbReference>
<evidence type="ECO:0000256" key="12">
    <source>
        <dbReference type="ARBA" id="ARBA00040743"/>
    </source>
</evidence>
<keyword evidence="4" id="KW-0997">Cell inner membrane</keyword>
<dbReference type="InterPro" id="IPR000297">
    <property type="entry name" value="PPIase_PpiC"/>
</dbReference>
<proteinExistence type="inferred from homology"/>
<evidence type="ECO:0000259" key="16">
    <source>
        <dbReference type="PROSITE" id="PS50198"/>
    </source>
</evidence>
<evidence type="ECO:0000256" key="11">
    <source>
        <dbReference type="ARBA" id="ARBA00038408"/>
    </source>
</evidence>
<comment type="caution">
    <text evidence="17">The sequence shown here is derived from an EMBL/GenBank/DDBJ whole genome shotgun (WGS) entry which is preliminary data.</text>
</comment>
<keyword evidence="3" id="KW-1003">Cell membrane</keyword>
<comment type="subcellular location">
    <subcellularLocation>
        <location evidence="1">Cell inner membrane</location>
        <topology evidence="1">Single-pass type II membrane protein</topology>
        <orientation evidence="1">Periplasmic side</orientation>
    </subcellularLocation>
</comment>
<dbReference type="Proteomes" id="UP001361239">
    <property type="component" value="Unassembled WGS sequence"/>
</dbReference>
<dbReference type="PANTHER" id="PTHR47529:SF1">
    <property type="entry name" value="PERIPLASMIC CHAPERONE PPID"/>
    <property type="match status" value="1"/>
</dbReference>
<evidence type="ECO:0000256" key="6">
    <source>
        <dbReference type="ARBA" id="ARBA00022989"/>
    </source>
</evidence>
<keyword evidence="14" id="KW-0413">Isomerase</keyword>
<evidence type="ECO:0000256" key="5">
    <source>
        <dbReference type="ARBA" id="ARBA00022692"/>
    </source>
</evidence>
<evidence type="ECO:0000313" key="17">
    <source>
        <dbReference type="EMBL" id="MEJ5976009.1"/>
    </source>
</evidence>
<evidence type="ECO:0000256" key="1">
    <source>
        <dbReference type="ARBA" id="ARBA00004382"/>
    </source>
</evidence>
<reference evidence="17 18" key="1">
    <citation type="submission" date="2024-03" db="EMBL/GenBank/DDBJ databases">
        <authorList>
            <person name="Jo J.-H."/>
        </authorList>
    </citation>
    <scope>NUCLEOTIDE SEQUENCE [LARGE SCALE GENOMIC DNA]</scope>
    <source>
        <strain evidence="17 18">PS1R-30</strain>
    </source>
</reference>
<keyword evidence="14" id="KW-0697">Rotamase</keyword>
<dbReference type="RefSeq" id="WP_339585933.1">
    <property type="nucleotide sequence ID" value="NZ_JBBHJZ010000001.1"/>
</dbReference>
<keyword evidence="18" id="KW-1185">Reference proteome</keyword>
<protein>
    <recommendedName>
        <fullName evidence="2">Parvulin-like PPIase</fullName>
    </recommendedName>
    <alternativeName>
        <fullName evidence="9">Peptidyl-prolyl cis-trans isomerase plp</fullName>
    </alternativeName>
    <alternativeName>
        <fullName evidence="12">Periplasmic chaperone PpiD</fullName>
    </alternativeName>
    <alternativeName>
        <fullName evidence="13">Periplasmic folding chaperone</fullName>
    </alternativeName>
    <alternativeName>
        <fullName evidence="10">Rotamase plp</fullName>
    </alternativeName>
</protein>
<dbReference type="Gene3D" id="1.10.4030.10">
    <property type="entry name" value="Porin chaperone SurA, peptide-binding domain"/>
    <property type="match status" value="1"/>
</dbReference>
<feature type="chain" id="PRO_5047338875" description="Parvulin-like PPIase" evidence="15">
    <location>
        <begin position="31"/>
        <end position="643"/>
    </location>
</feature>
<feature type="domain" description="PpiC" evidence="16">
    <location>
        <begin position="230"/>
        <end position="358"/>
    </location>
</feature>
<comment type="similarity">
    <text evidence="11">Belongs to the PpiD chaperone family.</text>
</comment>
<dbReference type="PROSITE" id="PS50198">
    <property type="entry name" value="PPIC_PPIASE_2"/>
    <property type="match status" value="1"/>
</dbReference>
<name>A0ABU8RTB2_9SPHN</name>
<feature type="signal peptide" evidence="15">
    <location>
        <begin position="1"/>
        <end position="30"/>
    </location>
</feature>
<evidence type="ECO:0000256" key="3">
    <source>
        <dbReference type="ARBA" id="ARBA00022475"/>
    </source>
</evidence>
<dbReference type="InterPro" id="IPR027304">
    <property type="entry name" value="Trigger_fact/SurA_dom_sf"/>
</dbReference>
<evidence type="ECO:0000313" key="18">
    <source>
        <dbReference type="Proteomes" id="UP001361239"/>
    </source>
</evidence>
<keyword evidence="6" id="KW-1133">Transmembrane helix</keyword>
<keyword evidence="5" id="KW-0812">Transmembrane</keyword>
<sequence length="643" mass="68332">MLQFFRNFITSKYGAVFALLFLGLIAFAFAAGDIAGFRNTGGGGDKVATVGRQKLAASDLNQAVSNALENMRQQNPRLSMKGFVAQGGIERVLDDMIDRTALSVFGSRHGIVASDRLVDSEITKIPAFRGLDGKFSETTFRQLLAQRGISEKLVRDDLAQGLIARQILQPASFGAIVPRELATRYTALLQETRNGAIALLPAPLFAPKTPPTDKELADFYASHRNQFIRPERRVIRYATFGDEALKNLAAPSDAEIAAFYNSNKAQYAATEARILTQLVLPTEAAARAVAAEVAKGKTLKAAASEKGLSAGELPPTNKADLARTSSSAVADAAFAAAEGSLAAPARSTIGWHLIHVDRVDARPARTLDQVRGEIVPQLAAAKRRAALGDLTARLEEEFDKGGNLADAAKELGLTIQTTPALTADGKSYVNPSEALPPVLARITSAAFAMEKENEPQVAEAEANKTFVVFDVSDIAASAAAPLAEIKTDVATAFLIERGSSAAKAAAEKLLAETKKGVPLAQAVANLKLAIPPVQTIAMNRQQLTQNGQRPPPPLVLLFSMAKGTTKLLPADGNRGWFVVSLKDIVTPPPAASATLIPAAQRELGQLVGNECAESLRRAIRAEVKVERDEAAIKALRNQLNGSN</sequence>
<dbReference type="InterPro" id="IPR052029">
    <property type="entry name" value="PpiD_chaperone"/>
</dbReference>
<evidence type="ECO:0000256" key="2">
    <source>
        <dbReference type="ARBA" id="ARBA00018370"/>
    </source>
</evidence>
<evidence type="ECO:0000256" key="9">
    <source>
        <dbReference type="ARBA" id="ARBA00030642"/>
    </source>
</evidence>
<evidence type="ECO:0000256" key="10">
    <source>
        <dbReference type="ARBA" id="ARBA00031484"/>
    </source>
</evidence>
<evidence type="ECO:0000256" key="13">
    <source>
        <dbReference type="ARBA" id="ARBA00042775"/>
    </source>
</evidence>
<evidence type="ECO:0000256" key="4">
    <source>
        <dbReference type="ARBA" id="ARBA00022519"/>
    </source>
</evidence>
<dbReference type="EMBL" id="JBBHJZ010000001">
    <property type="protein sequence ID" value="MEJ5976009.1"/>
    <property type="molecule type" value="Genomic_DNA"/>
</dbReference>
<dbReference type="Gene3D" id="3.10.50.40">
    <property type="match status" value="1"/>
</dbReference>
<evidence type="ECO:0000256" key="8">
    <source>
        <dbReference type="ARBA" id="ARBA00023186"/>
    </source>
</evidence>
<dbReference type="InterPro" id="IPR046357">
    <property type="entry name" value="PPIase_dom_sf"/>
</dbReference>
<keyword evidence="15" id="KW-0732">Signal</keyword>
<accession>A0ABU8RTB2</accession>
<organism evidence="17 18">
    <name type="scientific">Novosphingobium anseongense</name>
    <dbReference type="NCBI Taxonomy" id="3133436"/>
    <lineage>
        <taxon>Bacteria</taxon>
        <taxon>Pseudomonadati</taxon>
        <taxon>Pseudomonadota</taxon>
        <taxon>Alphaproteobacteria</taxon>
        <taxon>Sphingomonadales</taxon>
        <taxon>Sphingomonadaceae</taxon>
        <taxon>Novosphingobium</taxon>
    </lineage>
</organism>
<evidence type="ECO:0000256" key="14">
    <source>
        <dbReference type="PROSITE-ProRule" id="PRU00278"/>
    </source>
</evidence>
<evidence type="ECO:0000256" key="15">
    <source>
        <dbReference type="SAM" id="SignalP"/>
    </source>
</evidence>
<keyword evidence="8" id="KW-0143">Chaperone</keyword>
<dbReference type="Pfam" id="PF13624">
    <property type="entry name" value="SurA_N_3"/>
    <property type="match status" value="1"/>
</dbReference>
<keyword evidence="7" id="KW-0472">Membrane</keyword>
<gene>
    <name evidence="17" type="ORF">WG901_05150</name>
</gene>